<organism evidence="1 2">
    <name type="scientific">Ensete ventricosum</name>
    <name type="common">Abyssinian banana</name>
    <name type="synonym">Musa ensete</name>
    <dbReference type="NCBI Taxonomy" id="4639"/>
    <lineage>
        <taxon>Eukaryota</taxon>
        <taxon>Viridiplantae</taxon>
        <taxon>Streptophyta</taxon>
        <taxon>Embryophyta</taxon>
        <taxon>Tracheophyta</taxon>
        <taxon>Spermatophyta</taxon>
        <taxon>Magnoliopsida</taxon>
        <taxon>Liliopsida</taxon>
        <taxon>Zingiberales</taxon>
        <taxon>Musaceae</taxon>
        <taxon>Ensete</taxon>
    </lineage>
</organism>
<dbReference type="Proteomes" id="UP001222027">
    <property type="component" value="Unassembled WGS sequence"/>
</dbReference>
<evidence type="ECO:0000313" key="1">
    <source>
        <dbReference type="EMBL" id="KAJ8470640.1"/>
    </source>
</evidence>
<accession>A0AAV8P7W9</accession>
<comment type="caution">
    <text evidence="1">The sequence shown here is derived from an EMBL/GenBank/DDBJ whole genome shotgun (WGS) entry which is preliminary data.</text>
</comment>
<sequence length="149" mass="16193">MGVEADKAKGSRGKRGPSRKGSFFLEGNVVWLEAIFSFTVVACEEISDQASFPSITASISTSSDPASLTLISSPVLADLQADLPGRLPSDTWRAQLHDEVIRSSIHGHLSIANLLYSVKTREMSSICSHSGYSRPEMLGIQCDNKTLWH</sequence>
<dbReference type="EMBL" id="JAQQAF010000007">
    <property type="protein sequence ID" value="KAJ8470640.1"/>
    <property type="molecule type" value="Genomic_DNA"/>
</dbReference>
<proteinExistence type="predicted"/>
<reference evidence="1 2" key="1">
    <citation type="submission" date="2022-12" db="EMBL/GenBank/DDBJ databases">
        <title>Chromosome-scale assembly of the Ensete ventricosum genome.</title>
        <authorList>
            <person name="Dussert Y."/>
            <person name="Stocks J."/>
            <person name="Wendawek A."/>
            <person name="Woldeyes F."/>
            <person name="Nichols R.A."/>
            <person name="Borrell J.S."/>
        </authorList>
    </citation>
    <scope>NUCLEOTIDE SEQUENCE [LARGE SCALE GENOMIC DNA]</scope>
    <source>
        <strain evidence="2">cv. Maze</strain>
        <tissue evidence="1">Seeds</tissue>
    </source>
</reference>
<gene>
    <name evidence="1" type="ORF">OPV22_024983</name>
</gene>
<keyword evidence="2" id="KW-1185">Reference proteome</keyword>
<evidence type="ECO:0000313" key="2">
    <source>
        <dbReference type="Proteomes" id="UP001222027"/>
    </source>
</evidence>
<protein>
    <submittedName>
        <fullName evidence="1">Uncharacterized protein</fullName>
    </submittedName>
</protein>
<dbReference type="AlphaFoldDB" id="A0AAV8P7W9"/>
<name>A0AAV8P7W9_ENSVE</name>